<reference evidence="2 3" key="1">
    <citation type="submission" date="2019-12" db="EMBL/GenBank/DDBJ databases">
        <authorList>
            <person name="Woiski C."/>
        </authorList>
    </citation>
    <scope>NUCLEOTIDE SEQUENCE [LARGE SCALE GENOMIC DNA]</scope>
    <source>
        <strain evidence="2 3">BOE100</strain>
    </source>
</reference>
<gene>
    <name evidence="2" type="ORF">GN299_18325</name>
</gene>
<name>A0A7V8EEI6_PSEPU</name>
<evidence type="ECO:0000313" key="2">
    <source>
        <dbReference type="EMBL" id="KAF0253391.1"/>
    </source>
</evidence>
<dbReference type="Proteomes" id="UP000442695">
    <property type="component" value="Unassembled WGS sequence"/>
</dbReference>
<comment type="caution">
    <text evidence="2">The sequence shown here is derived from an EMBL/GenBank/DDBJ whole genome shotgun (WGS) entry which is preliminary data.</text>
</comment>
<organism evidence="2 3">
    <name type="scientific">Pseudomonas putida</name>
    <name type="common">Arthrobacter siderocapsulatus</name>
    <dbReference type="NCBI Taxonomy" id="303"/>
    <lineage>
        <taxon>Bacteria</taxon>
        <taxon>Pseudomonadati</taxon>
        <taxon>Pseudomonadota</taxon>
        <taxon>Gammaproteobacteria</taxon>
        <taxon>Pseudomonadales</taxon>
        <taxon>Pseudomonadaceae</taxon>
        <taxon>Pseudomonas</taxon>
    </lineage>
</organism>
<evidence type="ECO:0000313" key="3">
    <source>
        <dbReference type="Proteomes" id="UP000442695"/>
    </source>
</evidence>
<proteinExistence type="predicted"/>
<dbReference type="EMBL" id="WOWR01000026">
    <property type="protein sequence ID" value="KAF0253391.1"/>
    <property type="molecule type" value="Genomic_DNA"/>
</dbReference>
<evidence type="ECO:0000256" key="1">
    <source>
        <dbReference type="SAM" id="MobiDB-lite"/>
    </source>
</evidence>
<dbReference type="AlphaFoldDB" id="A0A7V8EEI6"/>
<feature type="region of interest" description="Disordered" evidence="1">
    <location>
        <begin position="19"/>
        <end position="60"/>
    </location>
</feature>
<sequence length="232" mass="25496">MSKRWGIASDPKLLARIAEQEMRKGRGGAQTAQAPKPMFGGEGEAAARPAKKEPSAATRRVQKVALNNQDSRRDSLHFDEGTGTLTIVLAGAELLSLNTALRLHHAKQAQLKETWFKRIQSLMLLNIGVYDLWKGRALAYPLLVEEVYATCAARCLDTESVAAACKPIIDALVRTHFIPDDSLEYIAQPIPYTFRQKEASGLVLVLRPAPQPWGLISESTMEVARSIPALPE</sequence>
<dbReference type="RefSeq" id="WP_156859327.1">
    <property type="nucleotide sequence ID" value="NZ_WOWR01000026.1"/>
</dbReference>
<protein>
    <submittedName>
        <fullName evidence="2">Uncharacterized protein</fullName>
    </submittedName>
</protein>
<accession>A0A7V8EEI6</accession>